<reference evidence="2" key="1">
    <citation type="journal article" date="2014" name="Front. Microbiol.">
        <title>High frequency of phylogenetically diverse reductive dehalogenase-homologous genes in deep subseafloor sedimentary metagenomes.</title>
        <authorList>
            <person name="Kawai M."/>
            <person name="Futagami T."/>
            <person name="Toyoda A."/>
            <person name="Takaki Y."/>
            <person name="Nishi S."/>
            <person name="Hori S."/>
            <person name="Arai W."/>
            <person name="Tsubouchi T."/>
            <person name="Morono Y."/>
            <person name="Uchiyama I."/>
            <person name="Ito T."/>
            <person name="Fujiyama A."/>
            <person name="Inagaki F."/>
            <person name="Takami H."/>
        </authorList>
    </citation>
    <scope>NUCLEOTIDE SEQUENCE</scope>
    <source>
        <strain evidence="2">Expedition CK06-06</strain>
    </source>
</reference>
<proteinExistence type="predicted"/>
<dbReference type="AlphaFoldDB" id="X1QZM9"/>
<name>X1QZM9_9ZZZZ</name>
<protein>
    <submittedName>
        <fullName evidence="2">Uncharacterized protein</fullName>
    </submittedName>
</protein>
<organism evidence="2">
    <name type="scientific">marine sediment metagenome</name>
    <dbReference type="NCBI Taxonomy" id="412755"/>
    <lineage>
        <taxon>unclassified sequences</taxon>
        <taxon>metagenomes</taxon>
        <taxon>ecological metagenomes</taxon>
    </lineage>
</organism>
<accession>X1QZM9</accession>
<comment type="caution">
    <text evidence="2">The sequence shown here is derived from an EMBL/GenBank/DDBJ whole genome shotgun (WGS) entry which is preliminary data.</text>
</comment>
<gene>
    <name evidence="2" type="ORF">S12H4_20209</name>
</gene>
<dbReference type="EMBL" id="BARW01010207">
    <property type="protein sequence ID" value="GAI73967.1"/>
    <property type="molecule type" value="Genomic_DNA"/>
</dbReference>
<evidence type="ECO:0000313" key="2">
    <source>
        <dbReference type="EMBL" id="GAI73967.1"/>
    </source>
</evidence>
<keyword evidence="1" id="KW-0175">Coiled coil</keyword>
<sequence>MPGEDIAGILAQQKLQERDRQEFTQKIEAISGQVKNVEKNVQAEMKKIGQQVQSIGLLKGDSETLKKWPTLTEAEKQVSPLIPRNAYQTQLQAIFAEQENIPGLKRRLAELYTKEDAEKLLSEDSTGEKFAEAICTSEECKVKVKGKVEEYQESHGQKKQRGFWD</sequence>
<feature type="coiled-coil region" evidence="1">
    <location>
        <begin position="20"/>
        <end position="47"/>
    </location>
</feature>
<evidence type="ECO:0000256" key="1">
    <source>
        <dbReference type="SAM" id="Coils"/>
    </source>
</evidence>